<accession>A0ABV0UGG3</accession>
<evidence type="ECO:0000313" key="3">
    <source>
        <dbReference type="Proteomes" id="UP001482620"/>
    </source>
</evidence>
<dbReference type="EMBL" id="JAHRIQ010070309">
    <property type="protein sequence ID" value="MEQ2243824.1"/>
    <property type="molecule type" value="Genomic_DNA"/>
</dbReference>
<keyword evidence="3" id="KW-1185">Reference proteome</keyword>
<feature type="region of interest" description="Disordered" evidence="1">
    <location>
        <begin position="47"/>
        <end position="71"/>
    </location>
</feature>
<gene>
    <name evidence="2" type="ORF">ILYODFUR_010797</name>
</gene>
<reference evidence="2 3" key="1">
    <citation type="submission" date="2021-06" db="EMBL/GenBank/DDBJ databases">
        <authorList>
            <person name="Palmer J.M."/>
        </authorList>
    </citation>
    <scope>NUCLEOTIDE SEQUENCE [LARGE SCALE GENOMIC DNA]</scope>
    <source>
        <strain evidence="3">if_2019</strain>
        <tissue evidence="2">Muscle</tissue>
    </source>
</reference>
<evidence type="ECO:0000313" key="2">
    <source>
        <dbReference type="EMBL" id="MEQ2243824.1"/>
    </source>
</evidence>
<feature type="compositionally biased region" description="Basic and acidic residues" evidence="1">
    <location>
        <begin position="47"/>
        <end position="64"/>
    </location>
</feature>
<comment type="caution">
    <text evidence="2">The sequence shown here is derived from an EMBL/GenBank/DDBJ whole genome shotgun (WGS) entry which is preliminary data.</text>
</comment>
<dbReference type="Proteomes" id="UP001482620">
    <property type="component" value="Unassembled WGS sequence"/>
</dbReference>
<evidence type="ECO:0000256" key="1">
    <source>
        <dbReference type="SAM" id="MobiDB-lite"/>
    </source>
</evidence>
<proteinExistence type="predicted"/>
<sequence>MQVRFWGPPCPFMWTARGAESWSQGPSGCSAEKHLYPTYVGRGWLKPDGEEERQRGGGERRIDEGTFCLDV</sequence>
<organism evidence="2 3">
    <name type="scientific">Ilyodon furcidens</name>
    <name type="common">goldbreast splitfin</name>
    <dbReference type="NCBI Taxonomy" id="33524"/>
    <lineage>
        <taxon>Eukaryota</taxon>
        <taxon>Metazoa</taxon>
        <taxon>Chordata</taxon>
        <taxon>Craniata</taxon>
        <taxon>Vertebrata</taxon>
        <taxon>Euteleostomi</taxon>
        <taxon>Actinopterygii</taxon>
        <taxon>Neopterygii</taxon>
        <taxon>Teleostei</taxon>
        <taxon>Neoteleostei</taxon>
        <taxon>Acanthomorphata</taxon>
        <taxon>Ovalentaria</taxon>
        <taxon>Atherinomorphae</taxon>
        <taxon>Cyprinodontiformes</taxon>
        <taxon>Goodeidae</taxon>
        <taxon>Ilyodon</taxon>
    </lineage>
</organism>
<protein>
    <submittedName>
        <fullName evidence="2">Uncharacterized protein</fullName>
    </submittedName>
</protein>
<name>A0ABV0UGG3_9TELE</name>